<dbReference type="InParanoid" id="A0A1S3BPR5"/>
<dbReference type="PANTHER" id="PTHR47426:SF3">
    <property type="entry name" value="GCN5-RELATED N-ACETYLTRANSFERASE 6, CHLOROPLASTIC"/>
    <property type="match status" value="1"/>
</dbReference>
<dbReference type="KEGG" id="cmo:103492365"/>
<dbReference type="PROSITE" id="PS51186">
    <property type="entry name" value="GNAT"/>
    <property type="match status" value="1"/>
</dbReference>
<dbReference type="OrthoDB" id="41532at2759"/>
<name>A0A1S3BPR5_CUCME</name>
<reference evidence="2" key="1">
    <citation type="submission" date="2025-05" db="UniProtKB">
        <authorList>
            <consortium name="RefSeq"/>
        </authorList>
    </citation>
    <scope>NUCLEOTIDE SEQUENCE [LARGE SCALE GENOMIC DNA]</scope>
</reference>
<dbReference type="RefSeq" id="XP_008450918.1">
    <property type="nucleotide sequence ID" value="XM_008452696.2"/>
</dbReference>
<reference evidence="3" key="2">
    <citation type="submission" date="2025-08" db="UniProtKB">
        <authorList>
            <consortium name="RefSeq"/>
        </authorList>
    </citation>
    <scope>IDENTIFICATION</scope>
    <source>
        <tissue evidence="3">Stem</tissue>
    </source>
</reference>
<dbReference type="AlphaFoldDB" id="A0A1S3BPR5"/>
<evidence type="ECO:0000313" key="2">
    <source>
        <dbReference type="Proteomes" id="UP001652600"/>
    </source>
</evidence>
<dbReference type="SUPFAM" id="SSF55729">
    <property type="entry name" value="Acyl-CoA N-acyltransferases (Nat)"/>
    <property type="match status" value="1"/>
</dbReference>
<dbReference type="eggNOG" id="ENOG502QREC">
    <property type="taxonomic scope" value="Eukaryota"/>
</dbReference>
<proteinExistence type="predicted"/>
<keyword evidence="2" id="KW-1185">Reference proteome</keyword>
<dbReference type="CDD" id="cd04301">
    <property type="entry name" value="NAT_SF"/>
    <property type="match status" value="1"/>
</dbReference>
<dbReference type="InterPro" id="IPR000182">
    <property type="entry name" value="GNAT_dom"/>
</dbReference>
<dbReference type="FunCoup" id="A0A1S3BPR5">
    <property type="interactions" value="673"/>
</dbReference>
<dbReference type="Pfam" id="PF00583">
    <property type="entry name" value="Acetyltransf_1"/>
    <property type="match status" value="1"/>
</dbReference>
<dbReference type="InterPro" id="IPR016181">
    <property type="entry name" value="Acyl_CoA_acyltransferase"/>
</dbReference>
<gene>
    <name evidence="3" type="primary">LOC103492365</name>
</gene>
<protein>
    <submittedName>
        <fullName evidence="3">Uncharacterized protein LOC103492365 isoform X1</fullName>
    </submittedName>
</protein>
<evidence type="ECO:0000313" key="3">
    <source>
        <dbReference type="RefSeq" id="XP_008450918.1"/>
    </source>
</evidence>
<dbReference type="GO" id="GO:0016747">
    <property type="term" value="F:acyltransferase activity, transferring groups other than amino-acyl groups"/>
    <property type="evidence" value="ECO:0007669"/>
    <property type="project" value="InterPro"/>
</dbReference>
<dbReference type="GeneID" id="103492365"/>
<feature type="domain" description="N-acetyltransferase" evidence="1">
    <location>
        <begin position="156"/>
        <end position="293"/>
    </location>
</feature>
<sequence length="299" mass="34342">MSAAISIYRPEFLGSVQDGCRNHLKFPRTFAFASWNMTMDYKSHQTMKKEEVSIQISTPLLQPKSKPLASNGLQFDRPPPDDEDLVHQRRLEFGQFVAREAVIDEELWTAAWLRAESHWENRQNDRYVDSFKRKFAEQEFNAIKKKCGGQYGQTCTCIVTVRKEQKHIKRTVIKSVVATLDLCLRHLMHGESFPGEREKSHVCSINKEIPNKYAYISNLCVLKAARRQGIAGNMLKFAVLTAKSRGIKQVYVHVHRNNTPAQALYQKIGFEVVEIASSQLVEEQTYLLCLNTEKLNNAH</sequence>
<organism evidence="2 3">
    <name type="scientific">Cucumis melo</name>
    <name type="common">Muskmelon</name>
    <dbReference type="NCBI Taxonomy" id="3656"/>
    <lineage>
        <taxon>Eukaryota</taxon>
        <taxon>Viridiplantae</taxon>
        <taxon>Streptophyta</taxon>
        <taxon>Embryophyta</taxon>
        <taxon>Tracheophyta</taxon>
        <taxon>Spermatophyta</taxon>
        <taxon>Magnoliopsida</taxon>
        <taxon>eudicotyledons</taxon>
        <taxon>Gunneridae</taxon>
        <taxon>Pentapetalae</taxon>
        <taxon>rosids</taxon>
        <taxon>fabids</taxon>
        <taxon>Cucurbitales</taxon>
        <taxon>Cucurbitaceae</taxon>
        <taxon>Benincaseae</taxon>
        <taxon>Cucumis</taxon>
    </lineage>
</organism>
<dbReference type="Proteomes" id="UP001652600">
    <property type="component" value="Chromosome 2"/>
</dbReference>
<dbReference type="PANTHER" id="PTHR47426">
    <property type="entry name" value="ACYL-COA N-ACYLTRANSFERASES (NAT) SUPERFAMILY PROTEIN"/>
    <property type="match status" value="1"/>
</dbReference>
<accession>A0A1S3BPR5</accession>
<dbReference type="SMR" id="A0A1S3BPR5"/>
<dbReference type="Gene3D" id="3.40.630.30">
    <property type="match status" value="1"/>
</dbReference>
<evidence type="ECO:0000259" key="1">
    <source>
        <dbReference type="PROSITE" id="PS51186"/>
    </source>
</evidence>